<dbReference type="EMBL" id="JACEFO010000832">
    <property type="protein sequence ID" value="KAF8755333.1"/>
    <property type="molecule type" value="Genomic_DNA"/>
</dbReference>
<feature type="compositionally biased region" description="Acidic residues" evidence="1">
    <location>
        <begin position="124"/>
        <end position="148"/>
    </location>
</feature>
<dbReference type="OrthoDB" id="786736at2759"/>
<dbReference type="AlphaFoldDB" id="A0A835KLF4"/>
<evidence type="ECO:0000256" key="2">
    <source>
        <dbReference type="SAM" id="Phobius"/>
    </source>
</evidence>
<feature type="region of interest" description="Disordered" evidence="1">
    <location>
        <begin position="123"/>
        <end position="156"/>
    </location>
</feature>
<accession>A0A835KLF4</accession>
<keyword evidence="2" id="KW-0472">Membrane</keyword>
<keyword evidence="4" id="KW-1185">Reference proteome</keyword>
<dbReference type="Proteomes" id="UP000636709">
    <property type="component" value="Unassembled WGS sequence"/>
</dbReference>
<feature type="transmembrane region" description="Helical" evidence="2">
    <location>
        <begin position="80"/>
        <end position="105"/>
    </location>
</feature>
<evidence type="ECO:0000313" key="4">
    <source>
        <dbReference type="Proteomes" id="UP000636709"/>
    </source>
</evidence>
<dbReference type="PANTHER" id="PTHR37753:SF1">
    <property type="entry name" value="OS01G0940600 PROTEIN"/>
    <property type="match status" value="1"/>
</dbReference>
<name>A0A835KLF4_9POAL</name>
<protein>
    <submittedName>
        <fullName evidence="3">Uncharacterized protein</fullName>
    </submittedName>
</protein>
<comment type="caution">
    <text evidence="3">The sequence shown here is derived from an EMBL/GenBank/DDBJ whole genome shotgun (WGS) entry which is preliminary data.</text>
</comment>
<evidence type="ECO:0000313" key="3">
    <source>
        <dbReference type="EMBL" id="KAF8755333.1"/>
    </source>
</evidence>
<keyword evidence="2" id="KW-0812">Transmembrane</keyword>
<organism evidence="3 4">
    <name type="scientific">Digitaria exilis</name>
    <dbReference type="NCBI Taxonomy" id="1010633"/>
    <lineage>
        <taxon>Eukaryota</taxon>
        <taxon>Viridiplantae</taxon>
        <taxon>Streptophyta</taxon>
        <taxon>Embryophyta</taxon>
        <taxon>Tracheophyta</taxon>
        <taxon>Spermatophyta</taxon>
        <taxon>Magnoliopsida</taxon>
        <taxon>Liliopsida</taxon>
        <taxon>Poales</taxon>
        <taxon>Poaceae</taxon>
        <taxon>PACMAD clade</taxon>
        <taxon>Panicoideae</taxon>
        <taxon>Panicodae</taxon>
        <taxon>Paniceae</taxon>
        <taxon>Anthephorinae</taxon>
        <taxon>Digitaria</taxon>
    </lineage>
</organism>
<keyword evidence="2" id="KW-1133">Transmembrane helix</keyword>
<reference evidence="3" key="1">
    <citation type="submission" date="2020-07" db="EMBL/GenBank/DDBJ databases">
        <title>Genome sequence and genetic diversity analysis of an under-domesticated orphan crop, white fonio (Digitaria exilis).</title>
        <authorList>
            <person name="Bennetzen J.L."/>
            <person name="Chen S."/>
            <person name="Ma X."/>
            <person name="Wang X."/>
            <person name="Yssel A.E.J."/>
            <person name="Chaluvadi S.R."/>
            <person name="Johnson M."/>
            <person name="Gangashetty P."/>
            <person name="Hamidou F."/>
            <person name="Sanogo M.D."/>
            <person name="Zwaenepoel A."/>
            <person name="Wallace J."/>
            <person name="Van De Peer Y."/>
            <person name="Van Deynze A."/>
        </authorList>
    </citation>
    <scope>NUCLEOTIDE SEQUENCE</scope>
    <source>
        <tissue evidence="3">Leaves</tissue>
    </source>
</reference>
<sequence length="181" mass="20002">MSSSSTRERERSRVAHALRWELKQLASRRHSAPMARAALSFAALSYAGRPVGATCARPVGGRGRRRCGLMVVRAGGPPSTNVLILAFVLPLSLFVGTLVTAARVADDLDERFLREMEINKAILEENEAESDEDSEFGEGEEEEEDDEQAQSQRRKKYPSLLAQQLLHLLHAPGTGPEDKYN</sequence>
<gene>
    <name evidence="3" type="ORF">HU200_011347</name>
</gene>
<dbReference type="PANTHER" id="PTHR37753">
    <property type="entry name" value="OS01G0940600 PROTEIN"/>
    <property type="match status" value="1"/>
</dbReference>
<evidence type="ECO:0000256" key="1">
    <source>
        <dbReference type="SAM" id="MobiDB-lite"/>
    </source>
</evidence>
<proteinExistence type="predicted"/>